<dbReference type="Proteomes" id="UP000569951">
    <property type="component" value="Unassembled WGS sequence"/>
</dbReference>
<accession>A0A841I8B8</accession>
<evidence type="ECO:0000313" key="8">
    <source>
        <dbReference type="Proteomes" id="UP000569951"/>
    </source>
</evidence>
<dbReference type="SMART" id="SM00752">
    <property type="entry name" value="HTTM"/>
    <property type="match status" value="1"/>
</dbReference>
<comment type="subcellular location">
    <subcellularLocation>
        <location evidence="1">Endomembrane system</location>
        <topology evidence="1">Multi-pass membrane protein</topology>
    </subcellularLocation>
</comment>
<dbReference type="PANTHER" id="PTHR39535:SF2">
    <property type="entry name" value="HTTM DOMAIN-CONTAINING PROTEIN"/>
    <property type="match status" value="1"/>
</dbReference>
<feature type="domain" description="HTTM-like" evidence="6">
    <location>
        <begin position="38"/>
        <end position="307"/>
    </location>
</feature>
<dbReference type="Pfam" id="PF05090">
    <property type="entry name" value="HTTM"/>
    <property type="match status" value="1"/>
</dbReference>
<feature type="transmembrane region" description="Helical" evidence="5">
    <location>
        <begin position="99"/>
        <end position="118"/>
    </location>
</feature>
<dbReference type="EMBL" id="JACHHG010000020">
    <property type="protein sequence ID" value="MBB6100072.1"/>
    <property type="molecule type" value="Genomic_DNA"/>
</dbReference>
<dbReference type="PANTHER" id="PTHR39535">
    <property type="entry name" value="SPORULATION-DELAYING PROTEIN SDPB"/>
    <property type="match status" value="1"/>
</dbReference>
<reference evidence="7 8" key="1">
    <citation type="submission" date="2020-08" db="EMBL/GenBank/DDBJ databases">
        <title>Genomic Encyclopedia of Type Strains, Phase IV (KMG-IV): sequencing the most valuable type-strain genomes for metagenomic binning, comparative biology and taxonomic classification.</title>
        <authorList>
            <person name="Goeker M."/>
        </authorList>
    </citation>
    <scope>NUCLEOTIDE SEQUENCE [LARGE SCALE GENOMIC DNA]</scope>
    <source>
        <strain evidence="7 8">DSM 21458</strain>
    </source>
</reference>
<evidence type="ECO:0000256" key="5">
    <source>
        <dbReference type="SAM" id="Phobius"/>
    </source>
</evidence>
<dbReference type="InterPro" id="IPR011020">
    <property type="entry name" value="HTTM-like"/>
</dbReference>
<dbReference type="AlphaFoldDB" id="A0A841I8B8"/>
<evidence type="ECO:0000256" key="3">
    <source>
        <dbReference type="ARBA" id="ARBA00022989"/>
    </source>
</evidence>
<dbReference type="InterPro" id="IPR052964">
    <property type="entry name" value="Sporulation_signal_mat"/>
</dbReference>
<keyword evidence="8" id="KW-1185">Reference proteome</keyword>
<evidence type="ECO:0000313" key="7">
    <source>
        <dbReference type="EMBL" id="MBB6100072.1"/>
    </source>
</evidence>
<gene>
    <name evidence="7" type="ORF">HNR42_003537</name>
</gene>
<evidence type="ECO:0000256" key="4">
    <source>
        <dbReference type="ARBA" id="ARBA00023136"/>
    </source>
</evidence>
<evidence type="ECO:0000259" key="6">
    <source>
        <dbReference type="SMART" id="SM00752"/>
    </source>
</evidence>
<feature type="transmembrane region" description="Helical" evidence="5">
    <location>
        <begin position="255"/>
        <end position="278"/>
    </location>
</feature>
<comment type="caution">
    <text evidence="7">The sequence shown here is derived from an EMBL/GenBank/DDBJ whole genome shotgun (WGS) entry which is preliminary data.</text>
</comment>
<dbReference type="RefSeq" id="WP_183988808.1">
    <property type="nucleotide sequence ID" value="NZ_JACHHG010000020.1"/>
</dbReference>
<keyword evidence="4 5" id="KW-0472">Membrane</keyword>
<name>A0A841I8B8_9DEIO</name>
<evidence type="ECO:0000256" key="1">
    <source>
        <dbReference type="ARBA" id="ARBA00004127"/>
    </source>
</evidence>
<evidence type="ECO:0000256" key="2">
    <source>
        <dbReference type="ARBA" id="ARBA00022692"/>
    </source>
</evidence>
<feature type="transmembrane region" description="Helical" evidence="5">
    <location>
        <begin position="181"/>
        <end position="202"/>
    </location>
</feature>
<dbReference type="GO" id="GO:0012505">
    <property type="term" value="C:endomembrane system"/>
    <property type="evidence" value="ECO:0007669"/>
    <property type="project" value="UniProtKB-SubCell"/>
</dbReference>
<protein>
    <recommendedName>
        <fullName evidence="6">HTTM-like domain-containing protein</fullName>
    </recommendedName>
</protein>
<dbReference type="InterPro" id="IPR053934">
    <property type="entry name" value="HTTM_dom"/>
</dbReference>
<feature type="transmembrane region" description="Helical" evidence="5">
    <location>
        <begin position="284"/>
        <end position="303"/>
    </location>
</feature>
<sequence length="598" mass="66913">MRNVSRSVAARRGRPPSSMPLPGIAALRRGVTFLLRRAFTLDVRALAVFRVALGLAMIVDSLQILPWLYKLIGDDSVSPRWLSVFSHSYFSLLNSSGDAWFVTLIFALYYLTALAIIVGFHANTALLAAFVLYSSVQHANYYIDSGATVLLKMYLLWAAFLPVSARWSLDAALRPRPPQAQAEVFSISSAVLVAQIAMLYLMSFALKTGADWHEGSALEKVIRYQMAMIEPWVTGLLAYPALLKFLTYFALGLELVAPLLILLGGWPRLLGMLLLIGMHVGFDLFLALGAFPTVAIAGLLVLIPTQVWNLRKRRFAEGLVLFCDSSPRSERSVRLVRSWLCLDGLELQPFSRDPRAAALHAASGSWVLRSAQDQRLTGGDVLIELVRHSPFKPLGYVLGLRPLRSLLKWTFARAARHRAGVDAALPAYHPPFWRLPYLSEITVLVLAIGALGSNLLTARNDFSRVPGYVSALGLMQDWRMFAPLVGKQSGWLVAEGHTYSGRAVEPYQYLVHGRTEISYERPRKPNAFLGGERWRKYVEAAAYDSNLSRFFAGYLCHYWARRQSDAFQSIKLFYFEEFEGSPAQMRVLYEGTCPSYNF</sequence>
<keyword evidence="3 5" id="KW-1133">Transmembrane helix</keyword>
<feature type="transmembrane region" description="Helical" evidence="5">
    <location>
        <begin position="45"/>
        <end position="69"/>
    </location>
</feature>
<organism evidence="7 8">
    <name type="scientific">Deinobacterium chartae</name>
    <dbReference type="NCBI Taxonomy" id="521158"/>
    <lineage>
        <taxon>Bacteria</taxon>
        <taxon>Thermotogati</taxon>
        <taxon>Deinococcota</taxon>
        <taxon>Deinococci</taxon>
        <taxon>Deinococcales</taxon>
        <taxon>Deinococcaceae</taxon>
        <taxon>Deinobacterium</taxon>
    </lineage>
</organism>
<proteinExistence type="predicted"/>
<keyword evidence="2 5" id="KW-0812">Transmembrane</keyword>
<feature type="transmembrane region" description="Helical" evidence="5">
    <location>
        <begin position="222"/>
        <end position="243"/>
    </location>
</feature>